<dbReference type="InterPro" id="IPR025285">
    <property type="entry name" value="DUF4145"/>
</dbReference>
<protein>
    <recommendedName>
        <fullName evidence="1">DUF4145 domain-containing protein</fullName>
    </recommendedName>
</protein>
<sequence>MDDVKKRQVYCKTCNVRTEAQVVATHVKSQLANPGGDPVDSPYYVTVYEFAVCSGCEEPFLFEYDYIEVPGEFSAPQGERMLYPDHDVFPGKGVPETVRRAQQDAVRSYAAGLYEPCVIMCRKCIEAMCHELGETKGSLHKRLLALRDQQKIDSKLIIWLDGLRTIGNDAAHDLDAQIDKSDALDSLHFVEAVLMYVFSLNTRYDEFQSRRARSK</sequence>
<gene>
    <name evidence="2" type="ORF">P378_09250</name>
</gene>
<reference evidence="2 3" key="1">
    <citation type="submission" date="2013-09" db="EMBL/GenBank/DDBJ databases">
        <title>Biodegradation of hydrocarbons in the deep terrestrial subsurface : characterization of a microbial consortium composed of two Desulfotomaculum species originating from a deep geological formation.</title>
        <authorList>
            <person name="Aullo T."/>
            <person name="Berlendis S."/>
            <person name="Lascourreges J.-F."/>
            <person name="Dessort D."/>
            <person name="Saint-Laurent S."/>
            <person name="Schraauwers B."/>
            <person name="Mas J."/>
            <person name="Magot M."/>
            <person name="Ranchou-Peyruse A."/>
        </authorList>
    </citation>
    <scope>NUCLEOTIDE SEQUENCE [LARGE SCALE GENOMIC DNA]</scope>
    <source>
        <strain evidence="2 3">Bs107</strain>
    </source>
</reference>
<dbReference type="Proteomes" id="UP000222564">
    <property type="component" value="Unassembled WGS sequence"/>
</dbReference>
<dbReference type="OrthoDB" id="1936859at2"/>
<evidence type="ECO:0000259" key="1">
    <source>
        <dbReference type="Pfam" id="PF13643"/>
    </source>
</evidence>
<organism evidence="2 3">
    <name type="scientific">Desulforamulus profundi</name>
    <dbReference type="NCBI Taxonomy" id="1383067"/>
    <lineage>
        <taxon>Bacteria</taxon>
        <taxon>Bacillati</taxon>
        <taxon>Bacillota</taxon>
        <taxon>Clostridia</taxon>
        <taxon>Eubacteriales</taxon>
        <taxon>Peptococcaceae</taxon>
        <taxon>Desulforamulus</taxon>
    </lineage>
</organism>
<dbReference type="AlphaFoldDB" id="A0A2C6MG51"/>
<feature type="domain" description="DUF4145" evidence="1">
    <location>
        <begin position="114"/>
        <end position="191"/>
    </location>
</feature>
<dbReference type="EMBL" id="AWQQ01000047">
    <property type="protein sequence ID" value="PHJ38665.1"/>
    <property type="molecule type" value="Genomic_DNA"/>
</dbReference>
<proteinExistence type="predicted"/>
<evidence type="ECO:0000313" key="3">
    <source>
        <dbReference type="Proteomes" id="UP000222564"/>
    </source>
</evidence>
<comment type="caution">
    <text evidence="2">The sequence shown here is derived from an EMBL/GenBank/DDBJ whole genome shotgun (WGS) entry which is preliminary data.</text>
</comment>
<keyword evidence="3" id="KW-1185">Reference proteome</keyword>
<evidence type="ECO:0000313" key="2">
    <source>
        <dbReference type="EMBL" id="PHJ38665.1"/>
    </source>
</evidence>
<dbReference type="Pfam" id="PF13643">
    <property type="entry name" value="DUF4145"/>
    <property type="match status" value="1"/>
</dbReference>
<accession>A0A2C6MG51</accession>
<name>A0A2C6MG51_9FIRM</name>